<organism evidence="2 3">
    <name type="scientific">Araneus ventricosus</name>
    <name type="common">Orbweaver spider</name>
    <name type="synonym">Epeira ventricosa</name>
    <dbReference type="NCBI Taxonomy" id="182803"/>
    <lineage>
        <taxon>Eukaryota</taxon>
        <taxon>Metazoa</taxon>
        <taxon>Ecdysozoa</taxon>
        <taxon>Arthropoda</taxon>
        <taxon>Chelicerata</taxon>
        <taxon>Arachnida</taxon>
        <taxon>Araneae</taxon>
        <taxon>Araneomorphae</taxon>
        <taxon>Entelegynae</taxon>
        <taxon>Araneoidea</taxon>
        <taxon>Araneidae</taxon>
        <taxon>Araneus</taxon>
    </lineage>
</organism>
<gene>
    <name evidence="2" type="ORF">AVEN_251573_1</name>
</gene>
<dbReference type="Proteomes" id="UP000499080">
    <property type="component" value="Unassembled WGS sequence"/>
</dbReference>
<comment type="caution">
    <text evidence="2">The sequence shown here is derived from an EMBL/GenBank/DDBJ whole genome shotgun (WGS) entry which is preliminary data.</text>
</comment>
<dbReference type="AlphaFoldDB" id="A0A4Y2FDM6"/>
<feature type="region of interest" description="Disordered" evidence="1">
    <location>
        <begin position="1"/>
        <end position="24"/>
    </location>
</feature>
<name>A0A4Y2FDM6_ARAVE</name>
<dbReference type="EMBL" id="BGPR01000903">
    <property type="protein sequence ID" value="GBM39650.1"/>
    <property type="molecule type" value="Genomic_DNA"/>
</dbReference>
<accession>A0A4Y2FDM6</accession>
<reference evidence="2 3" key="1">
    <citation type="journal article" date="2019" name="Sci. Rep.">
        <title>Orb-weaving spider Araneus ventricosus genome elucidates the spidroin gene catalogue.</title>
        <authorList>
            <person name="Kono N."/>
            <person name="Nakamura H."/>
            <person name="Ohtoshi R."/>
            <person name="Moran D.A.P."/>
            <person name="Shinohara A."/>
            <person name="Yoshida Y."/>
            <person name="Fujiwara M."/>
            <person name="Mori M."/>
            <person name="Tomita M."/>
            <person name="Arakawa K."/>
        </authorList>
    </citation>
    <scope>NUCLEOTIDE SEQUENCE [LARGE SCALE GENOMIC DNA]</scope>
</reference>
<keyword evidence="3" id="KW-1185">Reference proteome</keyword>
<evidence type="ECO:0000313" key="3">
    <source>
        <dbReference type="Proteomes" id="UP000499080"/>
    </source>
</evidence>
<evidence type="ECO:0000256" key="1">
    <source>
        <dbReference type="SAM" id="MobiDB-lite"/>
    </source>
</evidence>
<sequence length="106" mass="12102">MRWLEATPPTQEKKHPLSRGSKSRQLYYQTPRYAHEFGDCKRDSHAANIHPKLPPQRATALSANISLGSSNNMIKFRNSLQCRVSLNDSSGFKTLCNERYTTYKDG</sequence>
<proteinExistence type="predicted"/>
<protein>
    <submittedName>
        <fullName evidence="2">Uncharacterized protein</fullName>
    </submittedName>
</protein>
<evidence type="ECO:0000313" key="2">
    <source>
        <dbReference type="EMBL" id="GBM39650.1"/>
    </source>
</evidence>